<keyword evidence="7 8" id="KW-0066">ATP synthesis</keyword>
<keyword evidence="3 8" id="KW-1003">Cell membrane</keyword>
<feature type="coiled-coil region" evidence="9">
    <location>
        <begin position="33"/>
        <end position="97"/>
    </location>
</feature>
<gene>
    <name evidence="8" type="primary">atpE</name>
    <name evidence="10" type="ORF">IMZ38_07185</name>
</gene>
<dbReference type="Proteomes" id="UP000593766">
    <property type="component" value="Chromosome"/>
</dbReference>
<dbReference type="GO" id="GO:0046933">
    <property type="term" value="F:proton-transporting ATP synthase activity, rotational mechanism"/>
    <property type="evidence" value="ECO:0007669"/>
    <property type="project" value="UniProtKB-UniRule"/>
</dbReference>
<evidence type="ECO:0000256" key="4">
    <source>
        <dbReference type="ARBA" id="ARBA00022781"/>
    </source>
</evidence>
<dbReference type="GeneID" id="59455189"/>
<keyword evidence="5 8" id="KW-0406">Ion transport</keyword>
<sequence>MGDSWNSLHDTRDYPDRVKKILDLNQHLTEARERIIEEAKKKAELIVREAEKEAEVIVREAEEEWRRRALEEENRILEEARREAALKISEARRLSRLKISQEMSLIIEELFKEAEKELNHLDPSEIEKSLENLLTESLKYVEKPRKIYVSEKDVETMRRILSKLGLGNVEVASVNIKGGLILESETGIIVDNSYESRLKLARRALIPLIRKSLWG</sequence>
<dbReference type="Pfam" id="PF01991">
    <property type="entry name" value="vATP-synt_E"/>
    <property type="match status" value="1"/>
</dbReference>
<dbReference type="RefSeq" id="WP_193436177.1">
    <property type="nucleotide sequence ID" value="NZ_CP063144.1"/>
</dbReference>
<name>A0A7M1US82_9CREN</name>
<dbReference type="Gene3D" id="3.30.2320.30">
    <property type="entry name" value="ATP synthase, E subunit, C-terminal"/>
    <property type="match status" value="1"/>
</dbReference>
<dbReference type="GO" id="GO:0046961">
    <property type="term" value="F:proton-transporting ATPase activity, rotational mechanism"/>
    <property type="evidence" value="ECO:0007669"/>
    <property type="project" value="InterPro"/>
</dbReference>
<evidence type="ECO:0000313" key="11">
    <source>
        <dbReference type="Proteomes" id="UP000593766"/>
    </source>
</evidence>
<reference evidence="10 11" key="1">
    <citation type="submission" date="2020-10" db="EMBL/GenBank/DDBJ databases">
        <title>Complete genome sequence of Thermosphaera aggregans strain 3507.</title>
        <authorList>
            <person name="Zayulina K.S."/>
            <person name="Elcheninov A.G."/>
            <person name="Toshchakov S.V."/>
            <person name="Kublanov I.V."/>
            <person name="Kochetkova T.V."/>
        </authorList>
    </citation>
    <scope>NUCLEOTIDE SEQUENCE [LARGE SCALE GENOMIC DNA]</scope>
    <source>
        <strain evidence="10 11">3507</strain>
    </source>
</reference>
<dbReference type="EMBL" id="CP063144">
    <property type="protein sequence ID" value="QOR94377.1"/>
    <property type="molecule type" value="Genomic_DNA"/>
</dbReference>
<protein>
    <recommendedName>
        <fullName evidence="8">A-type ATP synthase subunit E</fullName>
    </recommendedName>
</protein>
<dbReference type="Gene3D" id="1.20.5.620">
    <property type="entry name" value="F1F0 ATP synthase subunit B, membrane domain"/>
    <property type="match status" value="1"/>
</dbReference>
<evidence type="ECO:0000256" key="1">
    <source>
        <dbReference type="ARBA" id="ARBA00005901"/>
    </source>
</evidence>
<dbReference type="AlphaFoldDB" id="A0A7M1US82"/>
<comment type="subunit">
    <text evidence="8">Has multiple subunits with at least A(3), B(3), C, D, E, F, H, I and proteolipid K(x).</text>
</comment>
<dbReference type="GO" id="GO:0005524">
    <property type="term" value="F:ATP binding"/>
    <property type="evidence" value="ECO:0007669"/>
    <property type="project" value="UniProtKB-UniRule"/>
</dbReference>
<dbReference type="SUPFAM" id="SSF160527">
    <property type="entry name" value="V-type ATPase subunit E-like"/>
    <property type="match status" value="1"/>
</dbReference>
<comment type="subcellular location">
    <subcellularLocation>
        <location evidence="8">Cell membrane</location>
        <topology evidence="8">Peripheral membrane protein</topology>
    </subcellularLocation>
</comment>
<accession>A0A7M1US82</accession>
<proteinExistence type="inferred from homology"/>
<dbReference type="HAMAP" id="MF_00311">
    <property type="entry name" value="ATP_synth_E_arch"/>
    <property type="match status" value="1"/>
</dbReference>
<evidence type="ECO:0000256" key="8">
    <source>
        <dbReference type="HAMAP-Rule" id="MF_00311"/>
    </source>
</evidence>
<evidence type="ECO:0000313" key="10">
    <source>
        <dbReference type="EMBL" id="QOR94377.1"/>
    </source>
</evidence>
<dbReference type="GO" id="GO:0033178">
    <property type="term" value="C:proton-transporting two-sector ATPase complex, catalytic domain"/>
    <property type="evidence" value="ECO:0007669"/>
    <property type="project" value="InterPro"/>
</dbReference>
<dbReference type="InterPro" id="IPR002842">
    <property type="entry name" value="ATPase_V1_Esu"/>
</dbReference>
<keyword evidence="9" id="KW-0175">Coiled coil</keyword>
<comment type="function">
    <text evidence="8">Component of the A-type ATP synthase that produces ATP from ADP in the presence of a proton gradient across the membrane.</text>
</comment>
<dbReference type="OrthoDB" id="19300at2157"/>
<dbReference type="GO" id="GO:0042777">
    <property type="term" value="P:proton motive force-driven plasma membrane ATP synthesis"/>
    <property type="evidence" value="ECO:0007669"/>
    <property type="project" value="UniProtKB-UniRule"/>
</dbReference>
<comment type="similarity">
    <text evidence="1 8">Belongs to the V-ATPase E subunit family.</text>
</comment>
<dbReference type="InterPro" id="IPR038495">
    <property type="entry name" value="ATPase_E_C"/>
</dbReference>
<evidence type="ECO:0000256" key="2">
    <source>
        <dbReference type="ARBA" id="ARBA00022448"/>
    </source>
</evidence>
<dbReference type="KEGG" id="tcs:IMZ38_07185"/>
<keyword evidence="4 8" id="KW-0375">Hydrogen ion transport</keyword>
<evidence type="ECO:0000256" key="9">
    <source>
        <dbReference type="SAM" id="Coils"/>
    </source>
</evidence>
<keyword evidence="11" id="KW-1185">Reference proteome</keyword>
<dbReference type="GO" id="GO:0005886">
    <property type="term" value="C:plasma membrane"/>
    <property type="evidence" value="ECO:0007669"/>
    <property type="project" value="UniProtKB-SubCell"/>
</dbReference>
<evidence type="ECO:0000256" key="5">
    <source>
        <dbReference type="ARBA" id="ARBA00023065"/>
    </source>
</evidence>
<evidence type="ECO:0000256" key="6">
    <source>
        <dbReference type="ARBA" id="ARBA00023136"/>
    </source>
</evidence>
<evidence type="ECO:0000256" key="7">
    <source>
        <dbReference type="ARBA" id="ARBA00023310"/>
    </source>
</evidence>
<keyword evidence="6 8" id="KW-0472">Membrane</keyword>
<organism evidence="10 11">
    <name type="scientific">Thermosphaera chiliense</name>
    <dbReference type="NCBI Taxonomy" id="3402707"/>
    <lineage>
        <taxon>Archaea</taxon>
        <taxon>Thermoproteota</taxon>
        <taxon>Thermoprotei</taxon>
        <taxon>Desulfurococcales</taxon>
        <taxon>Desulfurococcaceae</taxon>
        <taxon>Thermosphaera</taxon>
    </lineage>
</organism>
<keyword evidence="2 8" id="KW-0813">Transport</keyword>
<evidence type="ECO:0000256" key="3">
    <source>
        <dbReference type="ARBA" id="ARBA00022475"/>
    </source>
</evidence>